<proteinExistence type="predicted"/>
<evidence type="ECO:0000313" key="4">
    <source>
        <dbReference type="EMBL" id="PIR90084.1"/>
    </source>
</evidence>
<dbReference type="InterPro" id="IPR006148">
    <property type="entry name" value="Glc/Gal-6P_isomerase"/>
</dbReference>
<dbReference type="GO" id="GO:0004342">
    <property type="term" value="F:glucosamine-6-phosphate deaminase activity"/>
    <property type="evidence" value="ECO:0007669"/>
    <property type="project" value="UniProtKB-UniRule"/>
</dbReference>
<dbReference type="GO" id="GO:0005975">
    <property type="term" value="P:carbohydrate metabolic process"/>
    <property type="evidence" value="ECO:0007669"/>
    <property type="project" value="InterPro"/>
</dbReference>
<evidence type="ECO:0000256" key="2">
    <source>
        <dbReference type="NCBIfam" id="TIGR00502"/>
    </source>
</evidence>
<evidence type="ECO:0000256" key="1">
    <source>
        <dbReference type="ARBA" id="ARBA00022801"/>
    </source>
</evidence>
<dbReference type="GO" id="GO:0005737">
    <property type="term" value="C:cytoplasm"/>
    <property type="evidence" value="ECO:0007669"/>
    <property type="project" value="TreeGrafter"/>
</dbReference>
<dbReference type="SUPFAM" id="SSF100950">
    <property type="entry name" value="NagB/RpiA/CoA transferase-like"/>
    <property type="match status" value="1"/>
</dbReference>
<dbReference type="PANTHER" id="PTHR11280">
    <property type="entry name" value="GLUCOSAMINE-6-PHOSPHATE ISOMERASE"/>
    <property type="match status" value="1"/>
</dbReference>
<sequence length="241" mass="27136">MKILIFENYQELCLKVAIFLEKRIRQNPKMVLGLASGGTVVGLYENLANFYQKKGLDFSEVKFFNLDEYLGSGIEKKNSFAYFIKKVLLNQVNSKKENISLLNGKTKNWQKECLFFEEKIERAGGIDLQILGLGANGHLAFNEPGSSFGSKCRLVKLTPQTRQDNSRFFQKKEDVPKEALTLGLANILLAKEIILLANGKQKARVVKALVKGKMTKEFPCSILQQHSKVTLFLDKLAASLL</sequence>
<keyword evidence="1" id="KW-0378">Hydrolase</keyword>
<dbReference type="Gene3D" id="3.40.50.1360">
    <property type="match status" value="1"/>
</dbReference>
<dbReference type="EC" id="3.5.99.6" evidence="2"/>
<dbReference type="Pfam" id="PF01182">
    <property type="entry name" value="Glucosamine_iso"/>
    <property type="match status" value="1"/>
</dbReference>
<dbReference type="GO" id="GO:0006046">
    <property type="term" value="P:N-acetylglucosamine catabolic process"/>
    <property type="evidence" value="ECO:0007669"/>
    <property type="project" value="UniProtKB-UniRule"/>
</dbReference>
<dbReference type="InterPro" id="IPR018321">
    <property type="entry name" value="Glucosamine6P_isomerase_CS"/>
</dbReference>
<dbReference type="GO" id="GO:0042802">
    <property type="term" value="F:identical protein binding"/>
    <property type="evidence" value="ECO:0007669"/>
    <property type="project" value="TreeGrafter"/>
</dbReference>
<feature type="domain" description="Glucosamine/galactosamine-6-phosphate isomerase" evidence="3">
    <location>
        <begin position="10"/>
        <end position="228"/>
    </location>
</feature>
<evidence type="ECO:0000259" key="3">
    <source>
        <dbReference type="Pfam" id="PF01182"/>
    </source>
</evidence>
<name>A0A2H0UVU5_9BACT</name>
<dbReference type="NCBIfam" id="TIGR00502">
    <property type="entry name" value="nagB"/>
    <property type="match status" value="1"/>
</dbReference>
<comment type="caution">
    <text evidence="4">The sequence shown here is derived from an EMBL/GenBank/DDBJ whole genome shotgun (WGS) entry which is preliminary data.</text>
</comment>
<dbReference type="GO" id="GO:0006043">
    <property type="term" value="P:glucosamine catabolic process"/>
    <property type="evidence" value="ECO:0007669"/>
    <property type="project" value="TreeGrafter"/>
</dbReference>
<accession>A0A2H0UVU5</accession>
<dbReference type="InterPro" id="IPR037171">
    <property type="entry name" value="NagB/RpiA_transferase-like"/>
</dbReference>
<protein>
    <recommendedName>
        <fullName evidence="2">Glucosamine-6-phosphate deaminase</fullName>
        <ecNumber evidence="2">3.5.99.6</ecNumber>
    </recommendedName>
</protein>
<dbReference type="GO" id="GO:0019262">
    <property type="term" value="P:N-acetylneuraminate catabolic process"/>
    <property type="evidence" value="ECO:0007669"/>
    <property type="project" value="TreeGrafter"/>
</dbReference>
<dbReference type="PROSITE" id="PS01161">
    <property type="entry name" value="GLC_GALNAC_ISOMERASE"/>
    <property type="match status" value="1"/>
</dbReference>
<dbReference type="CDD" id="cd01399">
    <property type="entry name" value="GlcN6P_deaminase"/>
    <property type="match status" value="1"/>
</dbReference>
<dbReference type="InterPro" id="IPR004547">
    <property type="entry name" value="Glucosamine6P_isomerase"/>
</dbReference>
<gene>
    <name evidence="4" type="primary">nagB</name>
    <name evidence="4" type="ORF">COU05_03280</name>
</gene>
<evidence type="ECO:0000313" key="5">
    <source>
        <dbReference type="Proteomes" id="UP000230132"/>
    </source>
</evidence>
<dbReference type="EMBL" id="PFAX01000033">
    <property type="protein sequence ID" value="PIR90084.1"/>
    <property type="molecule type" value="Genomic_DNA"/>
</dbReference>
<dbReference type="AlphaFoldDB" id="A0A2H0UVU5"/>
<dbReference type="Proteomes" id="UP000230132">
    <property type="component" value="Unassembled WGS sequence"/>
</dbReference>
<reference evidence="5" key="1">
    <citation type="submission" date="2017-09" db="EMBL/GenBank/DDBJ databases">
        <title>Depth-based differentiation of microbial function through sediment-hosted aquifers and enrichment of novel symbionts in the deep terrestrial subsurface.</title>
        <authorList>
            <person name="Probst A.J."/>
            <person name="Ladd B."/>
            <person name="Jarett J.K."/>
            <person name="Geller-Mcgrath D.E."/>
            <person name="Sieber C.M.K."/>
            <person name="Emerson J.B."/>
            <person name="Anantharaman K."/>
            <person name="Thomas B.C."/>
            <person name="Malmstrom R."/>
            <person name="Stieglmeier M."/>
            <person name="Klingl A."/>
            <person name="Woyke T."/>
            <person name="Ryan C.M."/>
            <person name="Banfield J.F."/>
        </authorList>
    </citation>
    <scope>NUCLEOTIDE SEQUENCE [LARGE SCALE GENOMIC DNA]</scope>
</reference>
<dbReference type="PANTHER" id="PTHR11280:SF5">
    <property type="entry name" value="GLUCOSAMINE-6-PHOSPHATE ISOMERASE"/>
    <property type="match status" value="1"/>
</dbReference>
<organism evidence="4 5">
    <name type="scientific">bacterium (Candidatus Gribaldobacteria) CG10_big_fil_rev_8_21_14_0_10_37_21</name>
    <dbReference type="NCBI Taxonomy" id="2014275"/>
    <lineage>
        <taxon>Bacteria</taxon>
        <taxon>Candidatus Gribaldobacteria</taxon>
    </lineage>
</organism>